<keyword evidence="1" id="KW-1133">Transmembrane helix</keyword>
<keyword evidence="1" id="KW-0812">Transmembrane</keyword>
<reference evidence="3" key="1">
    <citation type="journal article" date="2010" name="PLoS ONE">
        <title>The complete genome sequence of Cupriavidus metallidurans strain CH34, a master survivalist in harsh and anthropogenic environments.</title>
        <authorList>
            <person name="Janssen P.J."/>
            <person name="Van Houdt R."/>
            <person name="Moors H."/>
            <person name="Monsieurs P."/>
            <person name="Morin N."/>
            <person name="Michaux A."/>
            <person name="Benotmane M.A."/>
            <person name="Leys N."/>
            <person name="Vallaeys T."/>
            <person name="Lapidus A."/>
            <person name="Monchy S."/>
            <person name="Medigue C."/>
            <person name="Taghavi S."/>
            <person name="McCorkle S."/>
            <person name="Dunn J."/>
            <person name="van der Lelie D."/>
            <person name="Mergeay M."/>
        </authorList>
    </citation>
    <scope>NUCLEOTIDE SEQUENCE [LARGE SCALE GENOMIC DNA]</scope>
    <source>
        <plasmid evidence="3">pMOL28</plasmid>
    </source>
</reference>
<evidence type="ECO:0000313" key="2">
    <source>
        <dbReference type="EMBL" id="ABF13170.1"/>
    </source>
</evidence>
<dbReference type="Proteomes" id="UP000002429">
    <property type="component" value="Plasmid pMOL28"/>
</dbReference>
<keyword evidence="2" id="KW-0614">Plasmid</keyword>
<sequence length="93" mass="10251">MHTDARWVGQRLRRIPAMVAARICNVDPALALAMQDWLVSHAYPDETPPEAFTATKAAPCFALVNISLAKPGVFWAALVAIPSFPVLLLLRWI</sequence>
<protein>
    <submittedName>
        <fullName evidence="2">Uncharacterized protein</fullName>
    </submittedName>
</protein>
<evidence type="ECO:0000313" key="3">
    <source>
        <dbReference type="Proteomes" id="UP000002429"/>
    </source>
</evidence>
<name>Q1L9K6_CUPMC</name>
<organism evidence="2 3">
    <name type="scientific">Cupriavidus metallidurans (strain ATCC 43123 / DSM 2839 / NBRC 102507 / CH34)</name>
    <name type="common">Ralstonia metallidurans</name>
    <dbReference type="NCBI Taxonomy" id="266264"/>
    <lineage>
        <taxon>Bacteria</taxon>
        <taxon>Pseudomonadati</taxon>
        <taxon>Pseudomonadota</taxon>
        <taxon>Betaproteobacteria</taxon>
        <taxon>Burkholderiales</taxon>
        <taxon>Burkholderiaceae</taxon>
        <taxon>Cupriavidus</taxon>
    </lineage>
</organism>
<dbReference type="AlphaFoldDB" id="Q1L9K6"/>
<feature type="transmembrane region" description="Helical" evidence="1">
    <location>
        <begin position="72"/>
        <end position="90"/>
    </location>
</feature>
<geneLocation type="plasmid" evidence="2 3">
    <name>pMOL28</name>
</geneLocation>
<keyword evidence="1" id="KW-0472">Membrane</keyword>
<dbReference type="KEGG" id="rme:Rmet_6311"/>
<gene>
    <name evidence="2" type="ordered locus">Rmet_6311</name>
</gene>
<dbReference type="HOGENOM" id="CLU_2329015_0_0_4"/>
<proteinExistence type="predicted"/>
<dbReference type="EMBL" id="CP000355">
    <property type="protein sequence ID" value="ABF13170.1"/>
    <property type="molecule type" value="Genomic_DNA"/>
</dbReference>
<evidence type="ECO:0000256" key="1">
    <source>
        <dbReference type="SAM" id="Phobius"/>
    </source>
</evidence>
<keyword evidence="3" id="KW-1185">Reference proteome</keyword>
<accession>Q1L9K6</accession>